<comment type="cofactor">
    <cofactor evidence="1">
        <name>Zn(2+)</name>
        <dbReference type="ChEBI" id="CHEBI:29105"/>
    </cofactor>
</comment>
<feature type="chain" id="PRO_5002652300" evidence="5">
    <location>
        <begin position="25"/>
        <end position="234"/>
    </location>
</feature>
<dbReference type="SMR" id="A3D6H1"/>
<evidence type="ECO:0000256" key="3">
    <source>
        <dbReference type="ARBA" id="ARBA00022801"/>
    </source>
</evidence>
<evidence type="ECO:0000256" key="2">
    <source>
        <dbReference type="ARBA" id="ARBA00022723"/>
    </source>
</evidence>
<dbReference type="STRING" id="325240.Sbal_2849"/>
<dbReference type="Gene3D" id="2.30.40.10">
    <property type="entry name" value="Urease, subunit C, domain 1"/>
    <property type="match status" value="1"/>
</dbReference>
<dbReference type="PANTHER" id="PTHR11271">
    <property type="entry name" value="GUANINE DEAMINASE"/>
    <property type="match status" value="1"/>
</dbReference>
<dbReference type="GO" id="GO:0005829">
    <property type="term" value="C:cytosol"/>
    <property type="evidence" value="ECO:0007669"/>
    <property type="project" value="TreeGrafter"/>
</dbReference>
<feature type="signal peptide" evidence="5">
    <location>
        <begin position="1"/>
        <end position="24"/>
    </location>
</feature>
<dbReference type="SUPFAM" id="SSF51338">
    <property type="entry name" value="Composite domain of metallo-dependent hydrolases"/>
    <property type="match status" value="1"/>
</dbReference>
<dbReference type="Proteomes" id="UP000001557">
    <property type="component" value="Chromosome"/>
</dbReference>
<gene>
    <name evidence="6" type="ordered locus">Sbal_2849</name>
</gene>
<sequence precursor="true">MQINNKIIISCSIIASLVSQTTYAQINTGTTSNKLTAFIHAELIIAPGKRLSDATLLVGNNRIKAIIEHGDIPAGAFKIDLSGYTIYPGFIDPFTDYGIEFEYPKLGLTRPVYGIKRIGGNADNGAIHSEKEWFNYVYPNKERAKEWINNGFTSVQSSKLDGIFRGTGVSLSLADKTANEVIYRARSQPFMAFDKGSSEQDYPSSLMGSIALIRPRIQIISATLGQNGEEGVSC</sequence>
<dbReference type="GO" id="GO:0008270">
    <property type="term" value="F:zinc ion binding"/>
    <property type="evidence" value="ECO:0007669"/>
    <property type="project" value="TreeGrafter"/>
</dbReference>
<keyword evidence="2" id="KW-0479">Metal-binding</keyword>
<dbReference type="InterPro" id="IPR011059">
    <property type="entry name" value="Metal-dep_hydrolase_composite"/>
</dbReference>
<dbReference type="HOGENOM" id="CLU_103344_0_0_6"/>
<evidence type="ECO:0000256" key="4">
    <source>
        <dbReference type="ARBA" id="ARBA00022833"/>
    </source>
</evidence>
<dbReference type="GO" id="GO:0046098">
    <property type="term" value="P:guanine metabolic process"/>
    <property type="evidence" value="ECO:0007669"/>
    <property type="project" value="TreeGrafter"/>
</dbReference>
<keyword evidence="5" id="KW-0732">Signal</keyword>
<dbReference type="PANTHER" id="PTHR11271:SF6">
    <property type="entry name" value="GUANINE DEAMINASE"/>
    <property type="match status" value="1"/>
</dbReference>
<proteinExistence type="predicted"/>
<dbReference type="KEGG" id="sbl:Sbal_2849"/>
<evidence type="ECO:0000256" key="5">
    <source>
        <dbReference type="SAM" id="SignalP"/>
    </source>
</evidence>
<dbReference type="Gene3D" id="3.20.20.140">
    <property type="entry name" value="Metal-dependent hydrolases"/>
    <property type="match status" value="1"/>
</dbReference>
<organism evidence="6 7">
    <name type="scientific">Shewanella baltica (strain OS155 / ATCC BAA-1091)</name>
    <dbReference type="NCBI Taxonomy" id="325240"/>
    <lineage>
        <taxon>Bacteria</taxon>
        <taxon>Pseudomonadati</taxon>
        <taxon>Pseudomonadota</taxon>
        <taxon>Gammaproteobacteria</taxon>
        <taxon>Alteromonadales</taxon>
        <taxon>Shewanellaceae</taxon>
        <taxon>Shewanella</taxon>
    </lineage>
</organism>
<dbReference type="AlphaFoldDB" id="A3D6H1"/>
<evidence type="ECO:0000256" key="1">
    <source>
        <dbReference type="ARBA" id="ARBA00001947"/>
    </source>
</evidence>
<dbReference type="GO" id="GO:0008892">
    <property type="term" value="F:guanine deaminase activity"/>
    <property type="evidence" value="ECO:0007669"/>
    <property type="project" value="TreeGrafter"/>
</dbReference>
<protein>
    <submittedName>
        <fullName evidence="6">Amidohydrolase</fullName>
    </submittedName>
</protein>
<keyword evidence="4" id="KW-0862">Zinc</keyword>
<name>A3D6H1_SHEB5</name>
<dbReference type="EMBL" id="CP000563">
    <property type="protein sequence ID" value="ABN62334.1"/>
    <property type="molecule type" value="Genomic_DNA"/>
</dbReference>
<accession>A3D6H1</accession>
<keyword evidence="3 6" id="KW-0378">Hydrolase</keyword>
<keyword evidence="7" id="KW-1185">Reference proteome</keyword>
<evidence type="ECO:0000313" key="6">
    <source>
        <dbReference type="EMBL" id="ABN62334.1"/>
    </source>
</evidence>
<dbReference type="InterPro" id="IPR051607">
    <property type="entry name" value="Metallo-dep_hydrolases"/>
</dbReference>
<reference evidence="6 7" key="1">
    <citation type="submission" date="2007-02" db="EMBL/GenBank/DDBJ databases">
        <title>Complete sequence of chromosome of Shewanella baltica OS155.</title>
        <authorList>
            <consortium name="US DOE Joint Genome Institute"/>
            <person name="Copeland A."/>
            <person name="Lucas S."/>
            <person name="Lapidus A."/>
            <person name="Barry K."/>
            <person name="Detter J.C."/>
            <person name="Glavina del Rio T."/>
            <person name="Hammon N."/>
            <person name="Israni S."/>
            <person name="Dalin E."/>
            <person name="Tice H."/>
            <person name="Pitluck S."/>
            <person name="Sims D.R."/>
            <person name="Brettin T."/>
            <person name="Bruce D."/>
            <person name="Han C."/>
            <person name="Tapia R."/>
            <person name="Brainard J."/>
            <person name="Schmutz J."/>
            <person name="Larimer F."/>
            <person name="Land M."/>
            <person name="Hauser L."/>
            <person name="Kyrpides N."/>
            <person name="Mikhailova N."/>
            <person name="Brettar I."/>
            <person name="Klappenbach J."/>
            <person name="Konstantinidis K."/>
            <person name="Rodrigues J."/>
            <person name="Tiedje J."/>
            <person name="Richardson P."/>
        </authorList>
    </citation>
    <scope>NUCLEOTIDE SEQUENCE [LARGE SCALE GENOMIC DNA]</scope>
    <source>
        <strain evidence="7">OS155 / ATCC BAA-1091</strain>
    </source>
</reference>
<evidence type="ECO:0000313" key="7">
    <source>
        <dbReference type="Proteomes" id="UP000001557"/>
    </source>
</evidence>